<dbReference type="InterPro" id="IPR004799">
    <property type="entry name" value="Periplasmic_diS_OxRdtase_DsbE"/>
</dbReference>
<dbReference type="EMBL" id="SJST01000001">
    <property type="protein sequence ID" value="TCD15876.1"/>
    <property type="molecule type" value="Genomic_DNA"/>
</dbReference>
<dbReference type="GO" id="GO:0017004">
    <property type="term" value="P:cytochrome complex assembly"/>
    <property type="evidence" value="ECO:0007669"/>
    <property type="project" value="UniProtKB-KW"/>
</dbReference>
<keyword evidence="6" id="KW-0812">Transmembrane</keyword>
<dbReference type="CDD" id="cd03010">
    <property type="entry name" value="TlpA_like_DsbE"/>
    <property type="match status" value="1"/>
</dbReference>
<proteinExistence type="inferred from homology"/>
<evidence type="ECO:0000256" key="4">
    <source>
        <dbReference type="ARBA" id="ARBA00023157"/>
    </source>
</evidence>
<dbReference type="InterPro" id="IPR013740">
    <property type="entry name" value="Redoxin"/>
</dbReference>
<dbReference type="NCBIfam" id="TIGR00385">
    <property type="entry name" value="dsbE"/>
    <property type="match status" value="1"/>
</dbReference>
<dbReference type="PROSITE" id="PS00194">
    <property type="entry name" value="THIOREDOXIN_1"/>
    <property type="match status" value="1"/>
</dbReference>
<dbReference type="OrthoDB" id="9799347at2"/>
<keyword evidence="9" id="KW-1185">Reference proteome</keyword>
<dbReference type="PROSITE" id="PS51352">
    <property type="entry name" value="THIOREDOXIN_2"/>
    <property type="match status" value="1"/>
</dbReference>
<keyword evidence="6" id="KW-0472">Membrane</keyword>
<evidence type="ECO:0000256" key="6">
    <source>
        <dbReference type="SAM" id="Phobius"/>
    </source>
</evidence>
<gene>
    <name evidence="8" type="ORF">E0D97_00075</name>
</gene>
<protein>
    <submittedName>
        <fullName evidence="8">DsbE family thiol:disulfide interchange protein</fullName>
    </submittedName>
</protein>
<dbReference type="AlphaFoldDB" id="A0A4R0PDN1"/>
<keyword evidence="6" id="KW-1133">Transmembrane helix</keyword>
<evidence type="ECO:0000256" key="2">
    <source>
        <dbReference type="ARBA" id="ARBA00007758"/>
    </source>
</evidence>
<dbReference type="Proteomes" id="UP000291301">
    <property type="component" value="Unassembled WGS sequence"/>
</dbReference>
<dbReference type="InterPro" id="IPR013766">
    <property type="entry name" value="Thioredoxin_domain"/>
</dbReference>
<organism evidence="8 9">
    <name type="scientific">Oricola cellulosilytica</name>
    <dbReference type="NCBI Taxonomy" id="1429082"/>
    <lineage>
        <taxon>Bacteria</taxon>
        <taxon>Pseudomonadati</taxon>
        <taxon>Pseudomonadota</taxon>
        <taxon>Alphaproteobacteria</taxon>
        <taxon>Hyphomicrobiales</taxon>
        <taxon>Ahrensiaceae</taxon>
        <taxon>Oricola</taxon>
    </lineage>
</organism>
<name>A0A4R0PDN1_9HYPH</name>
<evidence type="ECO:0000256" key="1">
    <source>
        <dbReference type="ARBA" id="ARBA00004196"/>
    </source>
</evidence>
<evidence type="ECO:0000256" key="3">
    <source>
        <dbReference type="ARBA" id="ARBA00022748"/>
    </source>
</evidence>
<comment type="subcellular location">
    <subcellularLocation>
        <location evidence="1">Cell envelope</location>
    </subcellularLocation>
</comment>
<dbReference type="RefSeq" id="WP_131564206.1">
    <property type="nucleotide sequence ID" value="NZ_JAINFK010000001.1"/>
</dbReference>
<dbReference type="PANTHER" id="PTHR42852">
    <property type="entry name" value="THIOL:DISULFIDE INTERCHANGE PROTEIN DSBE"/>
    <property type="match status" value="1"/>
</dbReference>
<dbReference type="InterPro" id="IPR036249">
    <property type="entry name" value="Thioredoxin-like_sf"/>
</dbReference>
<dbReference type="SUPFAM" id="SSF52833">
    <property type="entry name" value="Thioredoxin-like"/>
    <property type="match status" value="1"/>
</dbReference>
<evidence type="ECO:0000259" key="7">
    <source>
        <dbReference type="PROSITE" id="PS51352"/>
    </source>
</evidence>
<dbReference type="GO" id="GO:0030288">
    <property type="term" value="C:outer membrane-bounded periplasmic space"/>
    <property type="evidence" value="ECO:0007669"/>
    <property type="project" value="InterPro"/>
</dbReference>
<keyword evidence="3" id="KW-0201">Cytochrome c-type biogenesis</keyword>
<comment type="similarity">
    <text evidence="2">Belongs to the thioredoxin family. DsbE subfamily.</text>
</comment>
<keyword evidence="5" id="KW-0676">Redox-active center</keyword>
<dbReference type="Pfam" id="PF08534">
    <property type="entry name" value="Redoxin"/>
    <property type="match status" value="1"/>
</dbReference>
<dbReference type="InterPro" id="IPR017937">
    <property type="entry name" value="Thioredoxin_CS"/>
</dbReference>
<accession>A0A4R0PDN1</accession>
<sequence>MSDETSNETPQKRFNIAVFLPALAFLGLAALFAVMLLQPGRDTSTVPSVLIGKPAPQTPLPAIPGATDANGAPLPGFDPATFGGKPVLVNIWASWCGPCREEHPLLMALAEKDGVVIAGLNYKDKAENAAGFLRELGNPYDQVGADSSGRAAIEWGVYGVPETFVVGTDGTILYKHVGPLNPGVVERELLPRLGEPAAGG</sequence>
<reference evidence="8 9" key="1">
    <citation type="journal article" date="2015" name="Antonie Van Leeuwenhoek">
        <title>Oricola cellulosilytica gen. nov., sp. nov., a cellulose-degrading bacterium of the family Phyllobacteriaceae isolated from surface seashore water, and emended descriptions of Mesorhizobium loti and Phyllobacterium myrsinacearum.</title>
        <authorList>
            <person name="Hameed A."/>
            <person name="Shahina M."/>
            <person name="Lai W.A."/>
            <person name="Lin S.Y."/>
            <person name="Young L.S."/>
            <person name="Liu Y.C."/>
            <person name="Hsu Y.H."/>
            <person name="Young C.C."/>
        </authorList>
    </citation>
    <scope>NUCLEOTIDE SEQUENCE [LARGE SCALE GENOMIC DNA]</scope>
    <source>
        <strain evidence="8 9">KCTC 52183</strain>
    </source>
</reference>
<comment type="caution">
    <text evidence="8">The sequence shown here is derived from an EMBL/GenBank/DDBJ whole genome shotgun (WGS) entry which is preliminary data.</text>
</comment>
<evidence type="ECO:0000256" key="5">
    <source>
        <dbReference type="ARBA" id="ARBA00023284"/>
    </source>
</evidence>
<dbReference type="Gene3D" id="3.40.30.10">
    <property type="entry name" value="Glutaredoxin"/>
    <property type="match status" value="1"/>
</dbReference>
<evidence type="ECO:0000313" key="8">
    <source>
        <dbReference type="EMBL" id="TCD15876.1"/>
    </source>
</evidence>
<dbReference type="GO" id="GO:0015036">
    <property type="term" value="F:disulfide oxidoreductase activity"/>
    <property type="evidence" value="ECO:0007669"/>
    <property type="project" value="InterPro"/>
</dbReference>
<evidence type="ECO:0000313" key="9">
    <source>
        <dbReference type="Proteomes" id="UP000291301"/>
    </source>
</evidence>
<keyword evidence="4" id="KW-1015">Disulfide bond</keyword>
<feature type="domain" description="Thioredoxin" evidence="7">
    <location>
        <begin position="49"/>
        <end position="195"/>
    </location>
</feature>
<feature type="transmembrane region" description="Helical" evidence="6">
    <location>
        <begin position="16"/>
        <end position="37"/>
    </location>
</feature>
<dbReference type="InterPro" id="IPR050553">
    <property type="entry name" value="Thioredoxin_ResA/DsbE_sf"/>
</dbReference>
<dbReference type="PANTHER" id="PTHR42852:SF6">
    <property type="entry name" value="THIOL:DISULFIDE INTERCHANGE PROTEIN DSBE"/>
    <property type="match status" value="1"/>
</dbReference>